<gene>
    <name evidence="2" type="ORF">METZ01_LOCUS278044</name>
</gene>
<keyword evidence="1" id="KW-0812">Transmembrane</keyword>
<name>A0A382KL36_9ZZZZ</name>
<organism evidence="2">
    <name type="scientific">marine metagenome</name>
    <dbReference type="NCBI Taxonomy" id="408172"/>
    <lineage>
        <taxon>unclassified sequences</taxon>
        <taxon>metagenomes</taxon>
        <taxon>ecological metagenomes</taxon>
    </lineage>
</organism>
<dbReference type="AlphaFoldDB" id="A0A382KL36"/>
<proteinExistence type="predicted"/>
<feature type="transmembrane region" description="Helical" evidence="1">
    <location>
        <begin position="49"/>
        <end position="67"/>
    </location>
</feature>
<evidence type="ECO:0000256" key="1">
    <source>
        <dbReference type="SAM" id="Phobius"/>
    </source>
</evidence>
<accession>A0A382KL36</accession>
<keyword evidence="1" id="KW-1133">Transmembrane helix</keyword>
<dbReference type="EMBL" id="UINC01081390">
    <property type="protein sequence ID" value="SVC25190.1"/>
    <property type="molecule type" value="Genomic_DNA"/>
</dbReference>
<feature type="transmembrane region" description="Helical" evidence="1">
    <location>
        <begin position="21"/>
        <end position="43"/>
    </location>
</feature>
<reference evidence="2" key="1">
    <citation type="submission" date="2018-05" db="EMBL/GenBank/DDBJ databases">
        <authorList>
            <person name="Lanie J.A."/>
            <person name="Ng W.-L."/>
            <person name="Kazmierczak K.M."/>
            <person name="Andrzejewski T.M."/>
            <person name="Davidsen T.M."/>
            <person name="Wayne K.J."/>
            <person name="Tettelin H."/>
            <person name="Glass J.I."/>
            <person name="Rusch D."/>
            <person name="Podicherti R."/>
            <person name="Tsui H.-C.T."/>
            <person name="Winkler M.E."/>
        </authorList>
    </citation>
    <scope>NUCLEOTIDE SEQUENCE</scope>
</reference>
<sequence>MDKCMMMRMMISEKTRNALSKAVVPAVGVAATYYFVMCSVFGMDKGACLGGAVSFGMAVFVALSLAYRR</sequence>
<evidence type="ECO:0000313" key="2">
    <source>
        <dbReference type="EMBL" id="SVC25190.1"/>
    </source>
</evidence>
<protein>
    <submittedName>
        <fullName evidence="2">Uncharacterized protein</fullName>
    </submittedName>
</protein>
<keyword evidence="1" id="KW-0472">Membrane</keyword>